<feature type="transmembrane region" description="Helical" evidence="7">
    <location>
        <begin position="289"/>
        <end position="314"/>
    </location>
</feature>
<comment type="function">
    <text evidence="7">May be involved in iron transport and iron homeostasis.</text>
</comment>
<dbReference type="PANTHER" id="PTHR11660">
    <property type="entry name" value="SOLUTE CARRIER FAMILY 40 MEMBER"/>
    <property type="match status" value="1"/>
</dbReference>
<comment type="caution">
    <text evidence="7">Lacks conserved residue(s) required for the propagation of feature annotation.</text>
</comment>
<dbReference type="Proteomes" id="UP000750711">
    <property type="component" value="Unassembled WGS sequence"/>
</dbReference>
<feature type="transmembrane region" description="Helical" evidence="7">
    <location>
        <begin position="138"/>
        <end position="161"/>
    </location>
</feature>
<dbReference type="Pfam" id="PF06963">
    <property type="entry name" value="FPN1"/>
    <property type="match status" value="1"/>
</dbReference>
<dbReference type="PANTHER" id="PTHR11660:SF57">
    <property type="entry name" value="SOLUTE CARRIER FAMILY 40 MEMBER"/>
    <property type="match status" value="1"/>
</dbReference>
<feature type="transmembrane region" description="Helical" evidence="7">
    <location>
        <begin position="452"/>
        <end position="470"/>
    </location>
</feature>
<dbReference type="GO" id="GO:0005381">
    <property type="term" value="F:iron ion transmembrane transporter activity"/>
    <property type="evidence" value="ECO:0007669"/>
    <property type="project" value="UniProtKB-UniRule"/>
</dbReference>
<dbReference type="SUPFAM" id="SSF103473">
    <property type="entry name" value="MFS general substrate transporter"/>
    <property type="match status" value="1"/>
</dbReference>
<keyword evidence="7" id="KW-0406">Ion transport</keyword>
<feature type="transmembrane region" description="Helical" evidence="7">
    <location>
        <begin position="210"/>
        <end position="234"/>
    </location>
</feature>
<dbReference type="GO" id="GO:0016020">
    <property type="term" value="C:membrane"/>
    <property type="evidence" value="ECO:0007669"/>
    <property type="project" value="UniProtKB-SubCell"/>
</dbReference>
<evidence type="ECO:0000256" key="5">
    <source>
        <dbReference type="ARBA" id="ARBA00022989"/>
    </source>
</evidence>
<feature type="transmembrane region" description="Helical" evidence="7">
    <location>
        <begin position="57"/>
        <end position="80"/>
    </location>
</feature>
<comment type="subcellular location">
    <subcellularLocation>
        <location evidence="1 7">Membrane</location>
        <topology evidence="1 7">Multi-pass membrane protein</topology>
    </subcellularLocation>
</comment>
<evidence type="ECO:0000256" key="4">
    <source>
        <dbReference type="ARBA" id="ARBA00022692"/>
    </source>
</evidence>
<evidence type="ECO:0000256" key="1">
    <source>
        <dbReference type="ARBA" id="ARBA00004141"/>
    </source>
</evidence>
<keyword evidence="4 7" id="KW-0812">Transmembrane</keyword>
<evidence type="ECO:0000256" key="7">
    <source>
        <dbReference type="RuleBase" id="RU365065"/>
    </source>
</evidence>
<evidence type="ECO:0000256" key="3">
    <source>
        <dbReference type="ARBA" id="ARBA00022448"/>
    </source>
</evidence>
<evidence type="ECO:0000313" key="8">
    <source>
        <dbReference type="EMBL" id="KAH0563397.1"/>
    </source>
</evidence>
<keyword evidence="3 7" id="KW-0813">Transport</keyword>
<dbReference type="AlphaFoldDB" id="A0A9P8LFJ3"/>
<evidence type="ECO:0000313" key="9">
    <source>
        <dbReference type="Proteomes" id="UP000750711"/>
    </source>
</evidence>
<name>A0A9P8LFJ3_9PEZI</name>
<gene>
    <name evidence="8" type="ORF">GP486_002031</name>
</gene>
<proteinExistence type="inferred from homology"/>
<feature type="transmembrane region" description="Helical" evidence="7">
    <location>
        <begin position="326"/>
        <end position="345"/>
    </location>
</feature>
<dbReference type="InterPro" id="IPR036259">
    <property type="entry name" value="MFS_trans_sf"/>
</dbReference>
<dbReference type="CDD" id="cd17480">
    <property type="entry name" value="MFS_SLC40A1_like"/>
    <property type="match status" value="1"/>
</dbReference>
<dbReference type="EMBL" id="JAGHQM010000208">
    <property type="protein sequence ID" value="KAH0563397.1"/>
    <property type="molecule type" value="Genomic_DNA"/>
</dbReference>
<sequence>MASAEFVPLEDIDDDQSLASADESASDCADDHAEPNVRPRLYISHFLSTWNSRLFEFGAFLFLASSFPGTLLPASLYALVRAASAILFSPAVGRWIDHEERLVVVRTSIVSQRSATVASCLGFLALANNIAVTTLWRYLILVALTLLACVEKLGAVMNLVAVERDWVVVIAGGEEGYLSALSAQMRRIDLFCKLLGPLAISLVDGMSTPVAIWVTLGLNITSVAVEYFAILQVYNRIPALASARSRPTRFPSNSDETITGATSRRSSPLEVLRLRSVFASLSSYSRHAAFLPSLCLSILYLTVLQFGGQMIVYLMSVGYTSTHVGLVRAASIAFEISSTFVAPVLMSRIGAIRAGLWFVSWQVFCIGSAVALFWGVHTPVAAGSVLAAGVILSRVGVWGFDLSVQSIVQTEVEAEFRGAFSSLETSLQNFFELLSYASTIAFSEPRSFRWPASMSALAVLAAGVLYAEFVRQRRGHLLHMSTCVGGKI</sequence>
<keyword evidence="6 7" id="KW-0472">Membrane</keyword>
<accession>A0A9P8LFJ3</accession>
<protein>
    <recommendedName>
        <fullName evidence="7">Solute carrier family 40 member</fullName>
    </recommendedName>
</protein>
<keyword evidence="5 7" id="KW-1133">Transmembrane helix</keyword>
<evidence type="ECO:0000256" key="6">
    <source>
        <dbReference type="ARBA" id="ARBA00023136"/>
    </source>
</evidence>
<feature type="transmembrane region" description="Helical" evidence="7">
    <location>
        <begin position="357"/>
        <end position="376"/>
    </location>
</feature>
<comment type="similarity">
    <text evidence="2 7">Belongs to the ferroportin (FP) (TC 2.A.100) family. SLC40A subfamily.</text>
</comment>
<keyword evidence="9" id="KW-1185">Reference proteome</keyword>
<reference evidence="8" key="1">
    <citation type="submission" date="2021-03" db="EMBL/GenBank/DDBJ databases">
        <title>Comparative genomics and phylogenomic investigation of the class Geoglossomycetes provide insights into ecological specialization and systematics.</title>
        <authorList>
            <person name="Melie T."/>
            <person name="Pirro S."/>
            <person name="Miller A.N."/>
            <person name="Quandt A."/>
        </authorList>
    </citation>
    <scope>NUCLEOTIDE SEQUENCE</scope>
    <source>
        <strain evidence="8">CAQ_001_2017</strain>
    </source>
</reference>
<evidence type="ECO:0000256" key="2">
    <source>
        <dbReference type="ARBA" id="ARBA00006279"/>
    </source>
</evidence>
<comment type="caution">
    <text evidence="8">The sequence shown here is derived from an EMBL/GenBank/DDBJ whole genome shotgun (WGS) entry which is preliminary data.</text>
</comment>
<organism evidence="8 9">
    <name type="scientific">Trichoglossum hirsutum</name>
    <dbReference type="NCBI Taxonomy" id="265104"/>
    <lineage>
        <taxon>Eukaryota</taxon>
        <taxon>Fungi</taxon>
        <taxon>Dikarya</taxon>
        <taxon>Ascomycota</taxon>
        <taxon>Pezizomycotina</taxon>
        <taxon>Geoglossomycetes</taxon>
        <taxon>Geoglossales</taxon>
        <taxon>Geoglossaceae</taxon>
        <taxon>Trichoglossum</taxon>
    </lineage>
</organism>
<dbReference type="InterPro" id="IPR009716">
    <property type="entry name" value="Ferroportin-1"/>
</dbReference>